<gene>
    <name evidence="3" type="ORF">GT019_12175</name>
</gene>
<dbReference type="InterPro" id="IPR013325">
    <property type="entry name" value="RNA_pol_sigma_r2"/>
</dbReference>
<dbReference type="Pfam" id="PF04542">
    <property type="entry name" value="Sigma70_r2"/>
    <property type="match status" value="1"/>
</dbReference>
<protein>
    <submittedName>
        <fullName evidence="3">RNA polymerase subunit sigma-70</fullName>
    </submittedName>
</protein>
<dbReference type="SUPFAM" id="SSF88946">
    <property type="entry name" value="Sigma2 domain of RNA polymerase sigma factors"/>
    <property type="match status" value="1"/>
</dbReference>
<dbReference type="Pfam" id="PF20239">
    <property type="entry name" value="DUF6596"/>
    <property type="match status" value="1"/>
</dbReference>
<name>A0ABW9XPR5_9BACL</name>
<evidence type="ECO:0000259" key="2">
    <source>
        <dbReference type="Pfam" id="PF20239"/>
    </source>
</evidence>
<dbReference type="Proteomes" id="UP000665561">
    <property type="component" value="Unassembled WGS sequence"/>
</dbReference>
<dbReference type="SUPFAM" id="SSF88659">
    <property type="entry name" value="Sigma3 and sigma4 domains of RNA polymerase sigma factors"/>
    <property type="match status" value="1"/>
</dbReference>
<dbReference type="Gene3D" id="1.10.1740.10">
    <property type="match status" value="1"/>
</dbReference>
<dbReference type="PANTHER" id="PTHR47756">
    <property type="entry name" value="BLL6612 PROTEIN-RELATED"/>
    <property type="match status" value="1"/>
</dbReference>
<organism evidence="3 4">
    <name type="scientific">Paenibacillus glycinis</name>
    <dbReference type="NCBI Taxonomy" id="2697035"/>
    <lineage>
        <taxon>Bacteria</taxon>
        <taxon>Bacillati</taxon>
        <taxon>Bacillota</taxon>
        <taxon>Bacilli</taxon>
        <taxon>Bacillales</taxon>
        <taxon>Paenibacillaceae</taxon>
        <taxon>Paenibacillus</taxon>
    </lineage>
</organism>
<accession>A0ABW9XPR5</accession>
<proteinExistence type="predicted"/>
<dbReference type="EMBL" id="JAAAMV010000007">
    <property type="protein sequence ID" value="NBD24630.1"/>
    <property type="molecule type" value="Genomic_DNA"/>
</dbReference>
<evidence type="ECO:0000259" key="1">
    <source>
        <dbReference type="Pfam" id="PF04542"/>
    </source>
</evidence>
<feature type="domain" description="DUF6596" evidence="2">
    <location>
        <begin position="178"/>
        <end position="279"/>
    </location>
</feature>
<reference evidence="3 4" key="1">
    <citation type="submission" date="2020-01" db="EMBL/GenBank/DDBJ databases">
        <title>Paenibacillus soybeanensis sp. nov. isolated from the nodules of soybean (Glycine max(L.) Merr).</title>
        <authorList>
            <person name="Wang H."/>
        </authorList>
    </citation>
    <scope>NUCLEOTIDE SEQUENCE [LARGE SCALE GENOMIC DNA]</scope>
    <source>
        <strain evidence="3 4">T1</strain>
    </source>
</reference>
<comment type="caution">
    <text evidence="3">The sequence shown here is derived from an EMBL/GenBank/DDBJ whole genome shotgun (WGS) entry which is preliminary data.</text>
</comment>
<dbReference type="RefSeq" id="WP_161743420.1">
    <property type="nucleotide sequence ID" value="NZ_JAAAMV010000007.1"/>
</dbReference>
<evidence type="ECO:0000313" key="4">
    <source>
        <dbReference type="Proteomes" id="UP000665561"/>
    </source>
</evidence>
<dbReference type="InterPro" id="IPR013324">
    <property type="entry name" value="RNA_pol_sigma_r3/r4-like"/>
</dbReference>
<evidence type="ECO:0000313" key="3">
    <source>
        <dbReference type="EMBL" id="NBD24630.1"/>
    </source>
</evidence>
<feature type="domain" description="RNA polymerase sigma-70 region 2" evidence="1">
    <location>
        <begin position="15"/>
        <end position="76"/>
    </location>
</feature>
<dbReference type="PANTHER" id="PTHR47756:SF2">
    <property type="entry name" value="BLL6612 PROTEIN"/>
    <property type="match status" value="1"/>
</dbReference>
<dbReference type="InterPro" id="IPR046531">
    <property type="entry name" value="DUF6596"/>
</dbReference>
<keyword evidence="4" id="KW-1185">Reference proteome</keyword>
<sequence length="406" mass="44447">MKAQLAVELAARDSYSRLVAYMAARSRDVAAAEDALSDAFLAALETWPRTGVPDKPEAWLLTAARRRLIDGVRHARIQAKAIPDLIAMSEAEELAYSEIAFPDERLKLLFICAHPAIDRAARTPLMLQTVLGLDASRIAAAFVVQPSTMGQRLTRAKSKIRDARIAFELPEASDLPQRLDAVLEAIYAAYGSGWDDVKGADSRRKGLASEAIYLGRLLAKLMPNEPEVHGLLALMLHCEARHDARRAPDGTYIPLSEQDVGHWSVATIEEAERCLNRAAQARRIGRFQLEAAIQSVHAQRLLTGRTEWESIVILYAGLVRFAPTIGVRVGQAAAVAEAVDAASGLALLEAIPAEAVKNYQPYWALAAHLFKVMQRFEESKAAYGRAIELCGDSAMRDFLGVQAARM</sequence>
<dbReference type="InterPro" id="IPR007627">
    <property type="entry name" value="RNA_pol_sigma70_r2"/>
</dbReference>